<keyword evidence="1" id="KW-0732">Signal</keyword>
<dbReference type="Pfam" id="PF08450">
    <property type="entry name" value="SGL"/>
    <property type="match status" value="1"/>
</dbReference>
<feature type="chain" id="PRO_5047420642" evidence="1">
    <location>
        <begin position="26"/>
        <end position="354"/>
    </location>
</feature>
<feature type="domain" description="SMP-30/Gluconolactonase/LRE-like region" evidence="2">
    <location>
        <begin position="108"/>
        <end position="274"/>
    </location>
</feature>
<reference evidence="4" key="1">
    <citation type="journal article" date="2019" name="Int. J. Syst. Evol. Microbiol.">
        <title>The Global Catalogue of Microorganisms (GCM) 10K type strain sequencing project: providing services to taxonomists for standard genome sequencing and annotation.</title>
        <authorList>
            <consortium name="The Broad Institute Genomics Platform"/>
            <consortium name="The Broad Institute Genome Sequencing Center for Infectious Disease"/>
            <person name="Wu L."/>
            <person name="Ma J."/>
        </authorList>
    </citation>
    <scope>NUCLEOTIDE SEQUENCE [LARGE SCALE GENOMIC DNA]</scope>
    <source>
        <strain evidence="4">KCTC 42911</strain>
    </source>
</reference>
<dbReference type="Gene3D" id="2.120.10.30">
    <property type="entry name" value="TolB, C-terminal domain"/>
    <property type="match status" value="1"/>
</dbReference>
<dbReference type="Proteomes" id="UP001595629">
    <property type="component" value="Unassembled WGS sequence"/>
</dbReference>
<dbReference type="InterPro" id="IPR011042">
    <property type="entry name" value="6-blade_b-propeller_TolB-like"/>
</dbReference>
<name>A0ABV7TBY8_9RHOB</name>
<evidence type="ECO:0000313" key="3">
    <source>
        <dbReference type="EMBL" id="MFC3612768.1"/>
    </source>
</evidence>
<dbReference type="PANTHER" id="PTHR11799:SF12">
    <property type="entry name" value="PARAOXONASE-RELATED"/>
    <property type="match status" value="1"/>
</dbReference>
<dbReference type="RefSeq" id="WP_386733960.1">
    <property type="nucleotide sequence ID" value="NZ_JBHRXI010000002.1"/>
</dbReference>
<comment type="caution">
    <text evidence="3">The sequence shown here is derived from an EMBL/GenBank/DDBJ whole genome shotgun (WGS) entry which is preliminary data.</text>
</comment>
<accession>A0ABV7TBY8</accession>
<sequence>MTGQFRVKAAGGALLVSLWAGGAMAAEDCAPADGARFVCGVNNVEDLVLLPGGNTVIGSDLSGHGHQGHFWLFDVTGSVRAIDPSEIVIGSGDGDASCPGAPDWSIFEPHGLSFEPHGDGGRLIATNHGGRESLEIFEVAMKGDTPELTWTGCIPAPEDQWPDDLWVLPDGRMVVTSLWDPRDEGRFEKLMKGEPVGGLTTWSANEGWKVIPGTEGLSGPNGVVATPDGKDVYVAAWSGQQLVHIHMDETPAIETIDVGYPVDNLNWSADGKTILMGGITASVADAFACFVSDNVNCPELGLRIDRFDPVTGQITEVVAGGIYGQLGAATGGIEVGDEIWVGTFRGDRIAIFER</sequence>
<dbReference type="InterPro" id="IPR013658">
    <property type="entry name" value="SGL"/>
</dbReference>
<dbReference type="InterPro" id="IPR051288">
    <property type="entry name" value="Serum_paraoxonase/arylesterase"/>
</dbReference>
<protein>
    <submittedName>
        <fullName evidence="3">SMP-30/gluconolactonase/LRE family protein</fullName>
    </submittedName>
</protein>
<keyword evidence="4" id="KW-1185">Reference proteome</keyword>
<dbReference type="PANTHER" id="PTHR11799">
    <property type="entry name" value="PARAOXONASE"/>
    <property type="match status" value="1"/>
</dbReference>
<organism evidence="3 4">
    <name type="scientific">Lutimaribacter marinistellae</name>
    <dbReference type="NCBI Taxonomy" id="1820329"/>
    <lineage>
        <taxon>Bacteria</taxon>
        <taxon>Pseudomonadati</taxon>
        <taxon>Pseudomonadota</taxon>
        <taxon>Alphaproteobacteria</taxon>
        <taxon>Rhodobacterales</taxon>
        <taxon>Roseobacteraceae</taxon>
        <taxon>Lutimaribacter</taxon>
    </lineage>
</organism>
<proteinExistence type="predicted"/>
<feature type="signal peptide" evidence="1">
    <location>
        <begin position="1"/>
        <end position="25"/>
    </location>
</feature>
<evidence type="ECO:0000256" key="1">
    <source>
        <dbReference type="SAM" id="SignalP"/>
    </source>
</evidence>
<dbReference type="EMBL" id="JBHRXI010000002">
    <property type="protein sequence ID" value="MFC3612768.1"/>
    <property type="molecule type" value="Genomic_DNA"/>
</dbReference>
<gene>
    <name evidence="3" type="ORF">ACFORG_03255</name>
</gene>
<dbReference type="SUPFAM" id="SSF63829">
    <property type="entry name" value="Calcium-dependent phosphotriesterase"/>
    <property type="match status" value="1"/>
</dbReference>
<evidence type="ECO:0000313" key="4">
    <source>
        <dbReference type="Proteomes" id="UP001595629"/>
    </source>
</evidence>
<evidence type="ECO:0000259" key="2">
    <source>
        <dbReference type="Pfam" id="PF08450"/>
    </source>
</evidence>